<dbReference type="Gene3D" id="3.40.630.30">
    <property type="match status" value="1"/>
</dbReference>
<dbReference type="Pfam" id="PF13508">
    <property type="entry name" value="Acetyltransf_7"/>
    <property type="match status" value="1"/>
</dbReference>
<dbReference type="STRING" id="1097556.R4XJY1"/>
<dbReference type="InterPro" id="IPR000182">
    <property type="entry name" value="GNAT_dom"/>
</dbReference>
<name>R4XJY1_TAPDE</name>
<dbReference type="InterPro" id="IPR016181">
    <property type="entry name" value="Acyl_CoA_acyltransferase"/>
</dbReference>
<dbReference type="eggNOG" id="ENOG502SS5F">
    <property type="taxonomic scope" value="Eukaryota"/>
</dbReference>
<sequence length="270" mass="30901">MYLSKSLSVGTVLITIMEPHIREAYATEEELCSRVLANAFLPIWNHNWFQGTCSPIAKLPYVYDVHTKQPALSSKQEQRRKFYHALIRFVRLGGGSLNVMTLDQDIVAIVLWSAPYKHPSFYHIISSGFLRLALIDYGLRAFWKIQFIFEYNIAQIMKDAQVVVERCGYVQMLAVNPDHQGHGYGAKLLSHMLCRHVEQSADSPGVLLDCTTTKAEKMYAKQGFQVIGERAVDSDTDVDGITIPRSHPDYQEKRNRAKPYHIQKVMLWKP</sequence>
<dbReference type="EMBL" id="CAHR02000163">
    <property type="protein sequence ID" value="CCG83633.1"/>
    <property type="molecule type" value="Genomic_DNA"/>
</dbReference>
<evidence type="ECO:0000259" key="1">
    <source>
        <dbReference type="PROSITE" id="PS51186"/>
    </source>
</evidence>
<keyword evidence="3" id="KW-1185">Reference proteome</keyword>
<dbReference type="AlphaFoldDB" id="R4XJY1"/>
<accession>R4XJY1</accession>
<gene>
    <name evidence="2" type="ORF">TAPDE_003958</name>
</gene>
<evidence type="ECO:0000313" key="3">
    <source>
        <dbReference type="Proteomes" id="UP000013776"/>
    </source>
</evidence>
<dbReference type="PROSITE" id="PS51186">
    <property type="entry name" value="GNAT"/>
    <property type="match status" value="1"/>
</dbReference>
<dbReference type="Proteomes" id="UP000013776">
    <property type="component" value="Unassembled WGS sequence"/>
</dbReference>
<reference evidence="2 3" key="1">
    <citation type="journal article" date="2013" name="MBio">
        <title>Genome sequencing of the plant pathogen Taphrina deformans, the causal agent of peach leaf curl.</title>
        <authorList>
            <person name="Cisse O.H."/>
            <person name="Almeida J.M.G.C.F."/>
            <person name="Fonseca A."/>
            <person name="Kumar A.A."/>
            <person name="Salojaervi J."/>
            <person name="Overmyer K."/>
            <person name="Hauser P.M."/>
            <person name="Pagni M."/>
        </authorList>
    </citation>
    <scope>NUCLEOTIDE SEQUENCE [LARGE SCALE GENOMIC DNA]</scope>
    <source>
        <strain evidence="3">PYCC 5710 / ATCC 11124 / CBS 356.35 / IMI 108563 / JCM 9778 / NBRC 8474</strain>
    </source>
</reference>
<proteinExistence type="predicted"/>
<evidence type="ECO:0000313" key="2">
    <source>
        <dbReference type="EMBL" id="CCG83633.1"/>
    </source>
</evidence>
<dbReference type="SUPFAM" id="SSF55729">
    <property type="entry name" value="Acyl-CoA N-acyltransferases (Nat)"/>
    <property type="match status" value="1"/>
</dbReference>
<dbReference type="OrthoDB" id="2832510at2759"/>
<organism evidence="2 3">
    <name type="scientific">Taphrina deformans (strain PYCC 5710 / ATCC 11124 / CBS 356.35 / IMI 108563 / JCM 9778 / NBRC 8474)</name>
    <name type="common">Peach leaf curl fungus</name>
    <name type="synonym">Lalaria deformans</name>
    <dbReference type="NCBI Taxonomy" id="1097556"/>
    <lineage>
        <taxon>Eukaryota</taxon>
        <taxon>Fungi</taxon>
        <taxon>Dikarya</taxon>
        <taxon>Ascomycota</taxon>
        <taxon>Taphrinomycotina</taxon>
        <taxon>Taphrinomycetes</taxon>
        <taxon>Taphrinales</taxon>
        <taxon>Taphrinaceae</taxon>
        <taxon>Taphrina</taxon>
    </lineage>
</organism>
<dbReference type="VEuPathDB" id="FungiDB:TAPDE_003958"/>
<protein>
    <recommendedName>
        <fullName evidence="1">N-acetyltransferase domain-containing protein</fullName>
    </recommendedName>
</protein>
<comment type="caution">
    <text evidence="2">The sequence shown here is derived from an EMBL/GenBank/DDBJ whole genome shotgun (WGS) entry which is preliminary data.</text>
</comment>
<dbReference type="CDD" id="cd04301">
    <property type="entry name" value="NAT_SF"/>
    <property type="match status" value="1"/>
</dbReference>
<dbReference type="GO" id="GO:0016747">
    <property type="term" value="F:acyltransferase activity, transferring groups other than amino-acyl groups"/>
    <property type="evidence" value="ECO:0007669"/>
    <property type="project" value="InterPro"/>
</dbReference>
<feature type="domain" description="N-acetyltransferase" evidence="1">
    <location>
        <begin position="97"/>
        <end position="244"/>
    </location>
</feature>